<dbReference type="Gene3D" id="1.20.1560.10">
    <property type="entry name" value="ABC transporter type 1, transmembrane domain"/>
    <property type="match status" value="1"/>
</dbReference>
<dbReference type="PROSITE" id="PS50929">
    <property type="entry name" value="ABC_TM1F"/>
    <property type="match status" value="1"/>
</dbReference>
<dbReference type="GO" id="GO:0016020">
    <property type="term" value="C:membrane"/>
    <property type="evidence" value="ECO:0007669"/>
    <property type="project" value="UniProtKB-SubCell"/>
</dbReference>
<evidence type="ECO:0000256" key="1">
    <source>
        <dbReference type="ARBA" id="ARBA00004141"/>
    </source>
</evidence>
<keyword evidence="4 5" id="KW-0472">Membrane</keyword>
<proteinExistence type="predicted"/>
<dbReference type="SUPFAM" id="SSF90123">
    <property type="entry name" value="ABC transporter transmembrane region"/>
    <property type="match status" value="1"/>
</dbReference>
<dbReference type="EMBL" id="UINC01028788">
    <property type="protein sequence ID" value="SVB10397.1"/>
    <property type="molecule type" value="Genomic_DNA"/>
</dbReference>
<feature type="domain" description="ABC transmembrane type-1" evidence="6">
    <location>
        <begin position="1"/>
        <end position="263"/>
    </location>
</feature>
<evidence type="ECO:0000256" key="3">
    <source>
        <dbReference type="ARBA" id="ARBA00022989"/>
    </source>
</evidence>
<feature type="transmembrane region" description="Helical" evidence="5">
    <location>
        <begin position="96"/>
        <end position="114"/>
    </location>
</feature>
<sequence>MKAFFDTITGDAPAGFTAWTLVAFYVIIELGDRGVLFVAAMIGMRWWYTVTSLLRKNLLTAVLAIRNPLHVAGASGETTNRFRDDVDTVVTYLEQYIHLGGNLIFAVLAIVWMARIDVMVTIVTVIPAVVIVTIVDAARKHIVRYRTAQRVATEASTNFANEMFQSVQALQVANSEDQAVGHYRQLNDARRKSTLVDNLFNQMLFSVNVNISHLATGVILIMVAQAMKDGTFSVGDFVLFSTYVGEVARSGSLIGRVLAQHRRAEVSLGRIMKTAEVNTTEPIVEYGRVYLRNDPPPIPPPEPASAHRIEHLDVQGLSCVYPDSTNGVYD</sequence>
<evidence type="ECO:0000313" key="7">
    <source>
        <dbReference type="EMBL" id="SVB10397.1"/>
    </source>
</evidence>
<gene>
    <name evidence="7" type="ORF">METZ01_LOCUS163251</name>
</gene>
<feature type="transmembrane region" description="Helical" evidence="5">
    <location>
        <begin position="12"/>
        <end position="28"/>
    </location>
</feature>
<dbReference type="GO" id="GO:0005524">
    <property type="term" value="F:ATP binding"/>
    <property type="evidence" value="ECO:0007669"/>
    <property type="project" value="InterPro"/>
</dbReference>
<organism evidence="7">
    <name type="scientific">marine metagenome</name>
    <dbReference type="NCBI Taxonomy" id="408172"/>
    <lineage>
        <taxon>unclassified sequences</taxon>
        <taxon>metagenomes</taxon>
        <taxon>ecological metagenomes</taxon>
    </lineage>
</organism>
<dbReference type="GO" id="GO:0140359">
    <property type="term" value="F:ABC-type transporter activity"/>
    <property type="evidence" value="ECO:0007669"/>
    <property type="project" value="InterPro"/>
</dbReference>
<protein>
    <recommendedName>
        <fullName evidence="6">ABC transmembrane type-1 domain-containing protein</fullName>
    </recommendedName>
</protein>
<evidence type="ECO:0000256" key="4">
    <source>
        <dbReference type="ARBA" id="ARBA00023136"/>
    </source>
</evidence>
<keyword evidence="3 5" id="KW-1133">Transmembrane helix</keyword>
<feature type="transmembrane region" description="Helical" evidence="5">
    <location>
        <begin position="120"/>
        <end position="138"/>
    </location>
</feature>
<feature type="non-terminal residue" evidence="7">
    <location>
        <position position="330"/>
    </location>
</feature>
<dbReference type="PANTHER" id="PTHR24221:SF423">
    <property type="entry name" value="ABC TRANSPORTER"/>
    <property type="match status" value="1"/>
</dbReference>
<dbReference type="InterPro" id="IPR039421">
    <property type="entry name" value="Type_1_exporter"/>
</dbReference>
<reference evidence="7" key="1">
    <citation type="submission" date="2018-05" db="EMBL/GenBank/DDBJ databases">
        <authorList>
            <person name="Lanie J.A."/>
            <person name="Ng W.-L."/>
            <person name="Kazmierczak K.M."/>
            <person name="Andrzejewski T.M."/>
            <person name="Davidsen T.M."/>
            <person name="Wayne K.J."/>
            <person name="Tettelin H."/>
            <person name="Glass J.I."/>
            <person name="Rusch D."/>
            <person name="Podicherti R."/>
            <person name="Tsui H.-C.T."/>
            <person name="Winkler M.E."/>
        </authorList>
    </citation>
    <scope>NUCLEOTIDE SEQUENCE</scope>
</reference>
<evidence type="ECO:0000256" key="2">
    <source>
        <dbReference type="ARBA" id="ARBA00022692"/>
    </source>
</evidence>
<dbReference type="InterPro" id="IPR011527">
    <property type="entry name" value="ABC1_TM_dom"/>
</dbReference>
<name>A0A382BB31_9ZZZZ</name>
<evidence type="ECO:0000259" key="6">
    <source>
        <dbReference type="PROSITE" id="PS50929"/>
    </source>
</evidence>
<keyword evidence="2 5" id="KW-0812">Transmembrane</keyword>
<dbReference type="PANTHER" id="PTHR24221">
    <property type="entry name" value="ATP-BINDING CASSETTE SUB-FAMILY B"/>
    <property type="match status" value="1"/>
</dbReference>
<accession>A0A382BB31</accession>
<dbReference type="InterPro" id="IPR036640">
    <property type="entry name" value="ABC1_TM_sf"/>
</dbReference>
<dbReference type="Pfam" id="PF00664">
    <property type="entry name" value="ABC_membrane"/>
    <property type="match status" value="1"/>
</dbReference>
<evidence type="ECO:0000256" key="5">
    <source>
        <dbReference type="SAM" id="Phobius"/>
    </source>
</evidence>
<comment type="subcellular location">
    <subcellularLocation>
        <location evidence="1">Membrane</location>
        <topology evidence="1">Multi-pass membrane protein</topology>
    </subcellularLocation>
</comment>
<dbReference type="AlphaFoldDB" id="A0A382BB31"/>